<dbReference type="Proteomes" id="UP000814353">
    <property type="component" value="Unassembled WGS sequence"/>
</dbReference>
<comment type="similarity">
    <text evidence="2">Belongs to the asparagine synthetase family.</text>
</comment>
<organism evidence="10 12">
    <name type="scientific">Billgrantia kenyensis</name>
    <dbReference type="NCBI Taxonomy" id="321266"/>
    <lineage>
        <taxon>Bacteria</taxon>
        <taxon>Pseudomonadati</taxon>
        <taxon>Pseudomonadota</taxon>
        <taxon>Gammaproteobacteria</taxon>
        <taxon>Oceanospirillales</taxon>
        <taxon>Halomonadaceae</taxon>
        <taxon>Billgrantia</taxon>
    </lineage>
</organism>
<evidence type="ECO:0000259" key="9">
    <source>
        <dbReference type="PROSITE" id="PS51278"/>
    </source>
</evidence>
<dbReference type="SUPFAM" id="SSF52402">
    <property type="entry name" value="Adenine nucleotide alpha hydrolases-like"/>
    <property type="match status" value="1"/>
</dbReference>
<comment type="catalytic activity">
    <reaction evidence="7">
        <text>L-aspartate + L-glutamine + ATP + H2O = L-asparagine + L-glutamate + AMP + diphosphate + H(+)</text>
        <dbReference type="Rhea" id="RHEA:12228"/>
        <dbReference type="ChEBI" id="CHEBI:15377"/>
        <dbReference type="ChEBI" id="CHEBI:15378"/>
        <dbReference type="ChEBI" id="CHEBI:29985"/>
        <dbReference type="ChEBI" id="CHEBI:29991"/>
        <dbReference type="ChEBI" id="CHEBI:30616"/>
        <dbReference type="ChEBI" id="CHEBI:33019"/>
        <dbReference type="ChEBI" id="CHEBI:58048"/>
        <dbReference type="ChEBI" id="CHEBI:58359"/>
        <dbReference type="ChEBI" id="CHEBI:456215"/>
        <dbReference type="EC" id="6.3.5.4"/>
    </reaction>
</comment>
<keyword evidence="6" id="KW-0315">Glutamine amidotransferase</keyword>
<evidence type="ECO:0000256" key="3">
    <source>
        <dbReference type="ARBA" id="ARBA00012737"/>
    </source>
</evidence>
<dbReference type="InterPro" id="IPR051786">
    <property type="entry name" value="ASN_synthetase/amidase"/>
</dbReference>
<reference evidence="11 13" key="1">
    <citation type="submission" date="2020-05" db="EMBL/GenBank/DDBJ databases">
        <title>Comparative genomic analysis of denitrifying bacteria from Halomonas genus.</title>
        <authorList>
            <person name="Wang L."/>
            <person name="Shao Z."/>
        </authorList>
    </citation>
    <scope>NUCLEOTIDE SEQUENCE [LARGE SCALE GENOMIC DNA]</scope>
    <source>
        <strain evidence="11 13">DSM 17331</strain>
    </source>
</reference>
<dbReference type="PANTHER" id="PTHR43284">
    <property type="entry name" value="ASPARAGINE SYNTHETASE (GLUTAMINE-HYDROLYZING)"/>
    <property type="match status" value="1"/>
</dbReference>
<proteinExistence type="inferred from homology"/>
<dbReference type="CDD" id="cd00712">
    <property type="entry name" value="AsnB"/>
    <property type="match status" value="1"/>
</dbReference>
<evidence type="ECO:0000256" key="8">
    <source>
        <dbReference type="PIRSR" id="PIRSR001589-2"/>
    </source>
</evidence>
<comment type="caution">
    <text evidence="10">The sequence shown here is derived from an EMBL/GenBank/DDBJ whole genome shotgun (WGS) entry which is preliminary data.</text>
</comment>
<dbReference type="PROSITE" id="PS51278">
    <property type="entry name" value="GATASE_TYPE_2"/>
    <property type="match status" value="1"/>
</dbReference>
<evidence type="ECO:0000256" key="1">
    <source>
        <dbReference type="ARBA" id="ARBA00005187"/>
    </source>
</evidence>
<comment type="pathway">
    <text evidence="1">Amino-acid biosynthesis; L-asparagine biosynthesis; L-asparagine from L-aspartate (L-Gln route): step 1/1.</text>
</comment>
<dbReference type="Pfam" id="PF13537">
    <property type="entry name" value="GATase_7"/>
    <property type="match status" value="1"/>
</dbReference>
<dbReference type="RefSeq" id="WP_181515711.1">
    <property type="nucleotide sequence ID" value="NZ_JABFUB010000017.1"/>
</dbReference>
<dbReference type="GO" id="GO:0005829">
    <property type="term" value="C:cytosol"/>
    <property type="evidence" value="ECO:0007669"/>
    <property type="project" value="TreeGrafter"/>
</dbReference>
<keyword evidence="13" id="KW-1185">Reference proteome</keyword>
<evidence type="ECO:0000313" key="11">
    <source>
        <dbReference type="EMBL" id="MCG6663102.1"/>
    </source>
</evidence>
<dbReference type="AlphaFoldDB" id="A0A7V9W366"/>
<dbReference type="InterPro" id="IPR006426">
    <property type="entry name" value="Asn_synth_AEB"/>
</dbReference>
<dbReference type="GO" id="GO:0005524">
    <property type="term" value="F:ATP binding"/>
    <property type="evidence" value="ECO:0007669"/>
    <property type="project" value="UniProtKB-KW"/>
</dbReference>
<dbReference type="EMBL" id="JABFUB010000017">
    <property type="protein sequence ID" value="MCG6663102.1"/>
    <property type="molecule type" value="Genomic_DNA"/>
</dbReference>
<dbReference type="InterPro" id="IPR017932">
    <property type="entry name" value="GATase_2_dom"/>
</dbReference>
<reference evidence="10 12" key="2">
    <citation type="submission" date="2020-07" db="EMBL/GenBank/DDBJ databases">
        <title>Identification of Halomonas strains.</title>
        <authorList>
            <person name="Xiao Z."/>
            <person name="Shen J."/>
        </authorList>
    </citation>
    <scope>NUCLEOTIDE SEQUENCE [LARGE SCALE GENOMIC DNA]</scope>
    <source>
        <strain evidence="10 12">DSM 17331</strain>
    </source>
</reference>
<dbReference type="InterPro" id="IPR033738">
    <property type="entry name" value="AsnB_N"/>
</dbReference>
<evidence type="ECO:0000256" key="2">
    <source>
        <dbReference type="ARBA" id="ARBA00005752"/>
    </source>
</evidence>
<sequence length="648" mass="74334">MSAILGCVHFSQRPVDPRAFQRALSLLADYGREGAFAHVDSSIALGFQRLDISPESVHERLPLVEEGLCLVADAILDNRDELCDRLAIDRSQRAAVPDGRLLLLAYRRWGRDCVAELVGDFAFAIWDAKRHCLFCARDHVGSRPLYYCEDKWRVLFATDMRALLAFPDIEPHIDEDPVASYLFWPFDSHEVDFFTNIHHLPAGHWLEAGPAGVRLERYWHPEAVEPVRYPQRDDYVANLRELLETAVRARVRTHYPIGSHLSGGLDSSGVTLLAAQLLHEQGRRLDQVYTWSPPIGEAYPRLEEHRDERILIDRLCRQAGTECHYGTASAEDLRHFLNRDMAVEGTTDLFEEWPVMAHAGGRGTRVLLSGWGGDEAVTFSLRGYPAHLVQHGRWLSLLSLARHRSGGLRHGRRLLHFLWQQGLVPLLPDALYARFSPFRWLEGVEEYAPERFRQRFSDLKRRRMPAWREVSGPSKMQALLLTNGHLSARMATWAHWAAPHGLIHRYPWMDKRLLQFVLGLPPELLWQDGEVRWLYRRALGDLLPAKIAKQDPVNERKRQAISWQGWKELARELTDNEAASEGCEWIDQHVFRACLENVPKTAGPEAALQAVNLMRAFRVWKLWCSYGQNNKQRQKLAFPESGLTAARE</sequence>
<dbReference type="EC" id="6.3.5.4" evidence="3"/>
<evidence type="ECO:0000313" key="12">
    <source>
        <dbReference type="Proteomes" id="UP000518091"/>
    </source>
</evidence>
<dbReference type="Gene3D" id="3.60.20.10">
    <property type="entry name" value="Glutamine Phosphoribosylpyrophosphate, subunit 1, domain 1"/>
    <property type="match status" value="1"/>
</dbReference>
<accession>A0A7V9W366</accession>
<evidence type="ECO:0000256" key="6">
    <source>
        <dbReference type="ARBA" id="ARBA00022962"/>
    </source>
</evidence>
<name>A0A7V9W366_9GAMM</name>
<evidence type="ECO:0000256" key="5">
    <source>
        <dbReference type="ARBA" id="ARBA00022840"/>
    </source>
</evidence>
<dbReference type="InterPro" id="IPR014729">
    <property type="entry name" value="Rossmann-like_a/b/a_fold"/>
</dbReference>
<dbReference type="GO" id="GO:0006529">
    <property type="term" value="P:asparagine biosynthetic process"/>
    <property type="evidence" value="ECO:0007669"/>
    <property type="project" value="InterPro"/>
</dbReference>
<feature type="binding site" evidence="8">
    <location>
        <position position="98"/>
    </location>
    <ligand>
        <name>L-glutamine</name>
        <dbReference type="ChEBI" id="CHEBI:58359"/>
    </ligand>
</feature>
<dbReference type="SUPFAM" id="SSF56235">
    <property type="entry name" value="N-terminal nucleophile aminohydrolases (Ntn hydrolases)"/>
    <property type="match status" value="1"/>
</dbReference>
<gene>
    <name evidence="10" type="ORF">H1D44_15225</name>
    <name evidence="11" type="ORF">HOP48_16325</name>
</gene>
<dbReference type="Gene3D" id="3.40.50.620">
    <property type="entry name" value="HUPs"/>
    <property type="match status" value="1"/>
</dbReference>
<keyword evidence="4 8" id="KW-0547">Nucleotide-binding</keyword>
<protein>
    <recommendedName>
        <fullName evidence="3">asparagine synthase (glutamine-hydrolyzing)</fullName>
        <ecNumber evidence="3">6.3.5.4</ecNumber>
    </recommendedName>
</protein>
<evidence type="ECO:0000256" key="7">
    <source>
        <dbReference type="ARBA" id="ARBA00048741"/>
    </source>
</evidence>
<dbReference type="Proteomes" id="UP000518091">
    <property type="component" value="Unassembled WGS sequence"/>
</dbReference>
<dbReference type="GO" id="GO:0004066">
    <property type="term" value="F:asparagine synthase (glutamine-hydrolyzing) activity"/>
    <property type="evidence" value="ECO:0007669"/>
    <property type="project" value="UniProtKB-EC"/>
</dbReference>
<evidence type="ECO:0000256" key="4">
    <source>
        <dbReference type="ARBA" id="ARBA00022741"/>
    </source>
</evidence>
<feature type="domain" description="Glutamine amidotransferase type-2" evidence="9">
    <location>
        <begin position="2"/>
        <end position="211"/>
    </location>
</feature>
<dbReference type="InterPro" id="IPR001962">
    <property type="entry name" value="Asn_synthase"/>
</dbReference>
<dbReference type="PANTHER" id="PTHR43284:SF1">
    <property type="entry name" value="ASPARAGINE SYNTHETASE"/>
    <property type="match status" value="1"/>
</dbReference>
<dbReference type="EMBL" id="JACEFT010000021">
    <property type="protein sequence ID" value="MBA2780242.1"/>
    <property type="molecule type" value="Genomic_DNA"/>
</dbReference>
<dbReference type="InterPro" id="IPR029055">
    <property type="entry name" value="Ntn_hydrolases_N"/>
</dbReference>
<dbReference type="Pfam" id="PF00733">
    <property type="entry name" value="Asn_synthase"/>
    <property type="match status" value="1"/>
</dbReference>
<evidence type="ECO:0000313" key="13">
    <source>
        <dbReference type="Proteomes" id="UP000814353"/>
    </source>
</evidence>
<evidence type="ECO:0000313" key="10">
    <source>
        <dbReference type="EMBL" id="MBA2780242.1"/>
    </source>
</evidence>
<dbReference type="PIRSF" id="PIRSF001589">
    <property type="entry name" value="Asn_synthetase_glu-h"/>
    <property type="match status" value="1"/>
</dbReference>
<keyword evidence="5 8" id="KW-0067">ATP-binding</keyword>